<dbReference type="SUPFAM" id="SSF54786">
    <property type="entry name" value="YcfA/nrd intein domain"/>
    <property type="match status" value="1"/>
</dbReference>
<dbReference type="Gene3D" id="3.30.920.30">
    <property type="entry name" value="Hypothetical protein"/>
    <property type="match status" value="1"/>
</dbReference>
<protein>
    <submittedName>
        <fullName evidence="9">Type II toxin-antitoxin system HicA family toxin</fullName>
    </submittedName>
</protein>
<name>A0ABR9SWX0_9PSED</name>
<keyword evidence="2" id="KW-1277">Toxin-antitoxin system</keyword>
<evidence type="ECO:0000313" key="10">
    <source>
        <dbReference type="Proteomes" id="UP000613075"/>
    </source>
</evidence>
<feature type="compositionally biased region" description="Basic and acidic residues" evidence="8">
    <location>
        <begin position="1"/>
        <end position="10"/>
    </location>
</feature>
<evidence type="ECO:0000256" key="3">
    <source>
        <dbReference type="ARBA" id="ARBA00022722"/>
    </source>
</evidence>
<organism evidence="9 10">
    <name type="scientific">Pseudomonas cyclaminis</name>
    <dbReference type="NCBI Taxonomy" id="2781239"/>
    <lineage>
        <taxon>Bacteria</taxon>
        <taxon>Pseudomonadati</taxon>
        <taxon>Pseudomonadota</taxon>
        <taxon>Gammaproteobacteria</taxon>
        <taxon>Pseudomonadales</taxon>
        <taxon>Pseudomonadaceae</taxon>
        <taxon>Pseudomonas</taxon>
    </lineage>
</organism>
<keyword evidence="5" id="KW-0378">Hydrolase</keyword>
<comment type="caution">
    <text evidence="9">The sequence shown here is derived from an EMBL/GenBank/DDBJ whole genome shotgun (WGS) entry which is preliminary data.</text>
</comment>
<feature type="compositionally biased region" description="Basic residues" evidence="8">
    <location>
        <begin position="14"/>
        <end position="23"/>
    </location>
</feature>
<keyword evidence="7" id="KW-0346">Stress response</keyword>
<dbReference type="Pfam" id="PF07927">
    <property type="entry name" value="HicA_toxin"/>
    <property type="match status" value="1"/>
</dbReference>
<evidence type="ECO:0000256" key="1">
    <source>
        <dbReference type="ARBA" id="ARBA00006620"/>
    </source>
</evidence>
<evidence type="ECO:0000256" key="2">
    <source>
        <dbReference type="ARBA" id="ARBA00022649"/>
    </source>
</evidence>
<sequence>MRPKARRFEVAVKGSHHQFKHPVKRGRVTVPHPKSEIAKGTVHSIFKSAGLK</sequence>
<keyword evidence="4" id="KW-0255">Endonuclease</keyword>
<dbReference type="RefSeq" id="WP_193862439.1">
    <property type="nucleotide sequence ID" value="NZ_JADDUM010000150.1"/>
</dbReference>
<comment type="similarity">
    <text evidence="1">Belongs to the HicA mRNA interferase family.</text>
</comment>
<accession>A0ABR9SWX0</accession>
<evidence type="ECO:0000256" key="6">
    <source>
        <dbReference type="ARBA" id="ARBA00022884"/>
    </source>
</evidence>
<feature type="region of interest" description="Disordered" evidence="8">
    <location>
        <begin position="1"/>
        <end position="23"/>
    </location>
</feature>
<dbReference type="InterPro" id="IPR012933">
    <property type="entry name" value="HicA_mRNA_interferase"/>
</dbReference>
<proteinExistence type="inferred from homology"/>
<evidence type="ECO:0000256" key="5">
    <source>
        <dbReference type="ARBA" id="ARBA00022801"/>
    </source>
</evidence>
<keyword evidence="6" id="KW-0694">RNA-binding</keyword>
<keyword evidence="3" id="KW-0540">Nuclease</keyword>
<gene>
    <name evidence="9" type="ORF">IQK56_18725</name>
</gene>
<dbReference type="EMBL" id="JADDUM010000150">
    <property type="protein sequence ID" value="MBE8592789.1"/>
    <property type="molecule type" value="Genomic_DNA"/>
</dbReference>
<evidence type="ECO:0000256" key="7">
    <source>
        <dbReference type="ARBA" id="ARBA00023016"/>
    </source>
</evidence>
<dbReference type="InterPro" id="IPR038570">
    <property type="entry name" value="HicA_sf"/>
</dbReference>
<keyword evidence="10" id="KW-1185">Reference proteome</keyword>
<dbReference type="Proteomes" id="UP000613075">
    <property type="component" value="Unassembled WGS sequence"/>
</dbReference>
<evidence type="ECO:0000256" key="4">
    <source>
        <dbReference type="ARBA" id="ARBA00022759"/>
    </source>
</evidence>
<evidence type="ECO:0000256" key="8">
    <source>
        <dbReference type="SAM" id="MobiDB-lite"/>
    </source>
</evidence>
<reference evidence="9 10" key="1">
    <citation type="submission" date="2020-10" db="EMBL/GenBank/DDBJ databases">
        <title>The draft genomes of Cyclamen pathogen Pseudomonas sp.</title>
        <authorList>
            <person name="Fujikawa T."/>
            <person name="Sawada H."/>
        </authorList>
    </citation>
    <scope>NUCLEOTIDE SEQUENCE [LARGE SCALE GENOMIC DNA]</scope>
    <source>
        <strain evidence="9 10">MAFF 301449</strain>
    </source>
</reference>
<evidence type="ECO:0000313" key="9">
    <source>
        <dbReference type="EMBL" id="MBE8592789.1"/>
    </source>
</evidence>